<dbReference type="PANTHER" id="PTHR23075:SF0">
    <property type="entry name" value="ATPASE FAMILY AAA DOMAIN-CONTAINING PROTEIN 3"/>
    <property type="match status" value="1"/>
</dbReference>
<evidence type="ECO:0000313" key="4">
    <source>
        <dbReference type="Proteomes" id="UP000242188"/>
    </source>
</evidence>
<organism evidence="3 4">
    <name type="scientific">Mizuhopecten yessoensis</name>
    <name type="common">Japanese scallop</name>
    <name type="synonym">Patinopecten yessoensis</name>
    <dbReference type="NCBI Taxonomy" id="6573"/>
    <lineage>
        <taxon>Eukaryota</taxon>
        <taxon>Metazoa</taxon>
        <taxon>Spiralia</taxon>
        <taxon>Lophotrochozoa</taxon>
        <taxon>Mollusca</taxon>
        <taxon>Bivalvia</taxon>
        <taxon>Autobranchia</taxon>
        <taxon>Pteriomorphia</taxon>
        <taxon>Pectinida</taxon>
        <taxon>Pectinoidea</taxon>
        <taxon>Pectinidae</taxon>
        <taxon>Mizuhopecten</taxon>
    </lineage>
</organism>
<keyword evidence="1" id="KW-0175">Coiled coil</keyword>
<accession>A0A210QP27</accession>
<evidence type="ECO:0000313" key="3">
    <source>
        <dbReference type="EMBL" id="OWF50493.1"/>
    </source>
</evidence>
<reference evidence="3 4" key="1">
    <citation type="journal article" date="2017" name="Nat. Ecol. Evol.">
        <title>Scallop genome provides insights into evolution of bilaterian karyotype and development.</title>
        <authorList>
            <person name="Wang S."/>
            <person name="Zhang J."/>
            <person name="Jiao W."/>
            <person name="Li J."/>
            <person name="Xun X."/>
            <person name="Sun Y."/>
            <person name="Guo X."/>
            <person name="Huan P."/>
            <person name="Dong B."/>
            <person name="Zhang L."/>
            <person name="Hu X."/>
            <person name="Sun X."/>
            <person name="Wang J."/>
            <person name="Zhao C."/>
            <person name="Wang Y."/>
            <person name="Wang D."/>
            <person name="Huang X."/>
            <person name="Wang R."/>
            <person name="Lv J."/>
            <person name="Li Y."/>
            <person name="Zhang Z."/>
            <person name="Liu B."/>
            <person name="Lu W."/>
            <person name="Hui Y."/>
            <person name="Liang J."/>
            <person name="Zhou Z."/>
            <person name="Hou R."/>
            <person name="Li X."/>
            <person name="Liu Y."/>
            <person name="Li H."/>
            <person name="Ning X."/>
            <person name="Lin Y."/>
            <person name="Zhao L."/>
            <person name="Xing Q."/>
            <person name="Dou J."/>
            <person name="Li Y."/>
            <person name="Mao J."/>
            <person name="Guo H."/>
            <person name="Dou H."/>
            <person name="Li T."/>
            <person name="Mu C."/>
            <person name="Jiang W."/>
            <person name="Fu Q."/>
            <person name="Fu X."/>
            <person name="Miao Y."/>
            <person name="Liu J."/>
            <person name="Yu Q."/>
            <person name="Li R."/>
            <person name="Liao H."/>
            <person name="Li X."/>
            <person name="Kong Y."/>
            <person name="Jiang Z."/>
            <person name="Chourrout D."/>
            <person name="Li R."/>
            <person name="Bao Z."/>
        </authorList>
    </citation>
    <scope>NUCLEOTIDE SEQUENCE [LARGE SCALE GENOMIC DNA]</scope>
    <source>
        <strain evidence="3 4">PY_sf001</strain>
    </source>
</reference>
<sequence>MEEEATPGSSGTNQVQRDSTQKAPDKDTQKTQDDSEEKPKKTKGIDPTILKTLLSETDSLYRGGFKRPKDRLEYVCQDFGLQFRKSDPGGTGCFFTAVCDQLNRLNKSPNSAPREQYSPHFLRKELVNFLVRPKNRVYEGTNGQINLEDNLGEGKTIENWLTKMGEEDAKVDHVAVIAMAILTQRNIMLITSAPDSTLADPNNRMTKIPAITEKSFDIADCILLGYYGKSRFVSLDQFVDQIGTKEMSKKIRLTDKHSVEGYQKLYEDSEKINVKETLASREPNNTVAKQPTKKFGTMIRKTQTGLTSVIQPGKPYYIDDEMEAKSFPFPVFRYEANEGELTVKWQWHNDKRHVATTIQVAGVEFIDRGGVTWCPSKIVHNEKVVNCKQCVWVHNRIDKKESQVIDCLIPCEEYRIFLVDHFRTTMYTDTIERTTSDMMYYTPAPDPLELTVIDSFINEEVMIQWTLKNKRSLAYIDSVELCIQNGITKQTCVPPQRNDTLQKCFVLKEIKENIKVNVKVKAGQLSDEVELVIMHSPKARRPQLDRYGYWTGHTEKNFEYSIGNIYYEKLPWKRVASKAKNMETDIRIAAVIRMHKLRCGALACQLESQQQITEQPSPLSPQQRSQSPPLEVQVNYQLESQRKTTVQPSPSSPQQRSQPPPLEVQTEHAYESDGRHSAMPGEHHFRIPLSCRIDDNSVLIGNGDGNMVADLTKEENRDQEKENCQREKFRQREDERKEEKNLKEEEKLRKEDETRIKEKEKRREKEEKHIEEEEKRMEREEKRIEEEKIRKEAEKKRREEEEKRIEKEEKRKKKEKKRIEEEKRRKEEEKKRREEEEKRREEEEKRKGKYHPPKHTSIESRTSRKARGYFRILWRRPLQANLGLMYLSPYDAS</sequence>
<name>A0A210QP27_MIZYE</name>
<evidence type="ECO:0000256" key="1">
    <source>
        <dbReference type="ARBA" id="ARBA00023054"/>
    </source>
</evidence>
<feature type="compositionally biased region" description="Low complexity" evidence="2">
    <location>
        <begin position="647"/>
        <end position="657"/>
    </location>
</feature>
<comment type="caution">
    <text evidence="3">The sequence shown here is derived from an EMBL/GenBank/DDBJ whole genome shotgun (WGS) entry which is preliminary data.</text>
</comment>
<dbReference type="GO" id="GO:0005739">
    <property type="term" value="C:mitochondrion"/>
    <property type="evidence" value="ECO:0007669"/>
    <property type="project" value="TreeGrafter"/>
</dbReference>
<feature type="compositionally biased region" description="Basic and acidic residues" evidence="2">
    <location>
        <begin position="817"/>
        <end position="846"/>
    </location>
</feature>
<dbReference type="PANTHER" id="PTHR23075">
    <property type="entry name" value="PUTATIVE ATP-ASE"/>
    <property type="match status" value="1"/>
</dbReference>
<dbReference type="GO" id="GO:0008270">
    <property type="term" value="F:zinc ion binding"/>
    <property type="evidence" value="ECO:0007669"/>
    <property type="project" value="TreeGrafter"/>
</dbReference>
<feature type="region of interest" description="Disordered" evidence="2">
    <location>
        <begin position="712"/>
        <end position="866"/>
    </location>
</feature>
<feature type="compositionally biased region" description="Basic and acidic residues" evidence="2">
    <location>
        <begin position="665"/>
        <end position="682"/>
    </location>
</feature>
<feature type="compositionally biased region" description="Polar residues" evidence="2">
    <location>
        <begin position="7"/>
        <end position="18"/>
    </location>
</feature>
<feature type="region of interest" description="Disordered" evidence="2">
    <location>
        <begin position="1"/>
        <end position="48"/>
    </location>
</feature>
<gene>
    <name evidence="3" type="ORF">KP79_PYT10698</name>
</gene>
<feature type="compositionally biased region" description="Basic and acidic residues" evidence="2">
    <location>
        <begin position="19"/>
        <end position="39"/>
    </location>
</feature>
<evidence type="ECO:0000256" key="2">
    <source>
        <dbReference type="SAM" id="MobiDB-lite"/>
    </source>
</evidence>
<protein>
    <submittedName>
        <fullName evidence="3">Reticulocyte-binding protein 2-like a</fullName>
    </submittedName>
</protein>
<keyword evidence="4" id="KW-1185">Reference proteome</keyword>
<dbReference type="EMBL" id="NEDP02002593">
    <property type="protein sequence ID" value="OWF50493.1"/>
    <property type="molecule type" value="Genomic_DNA"/>
</dbReference>
<dbReference type="Gene3D" id="3.90.70.80">
    <property type="match status" value="1"/>
</dbReference>
<dbReference type="AlphaFoldDB" id="A0A210QP27"/>
<dbReference type="Proteomes" id="UP000242188">
    <property type="component" value="Unassembled WGS sequence"/>
</dbReference>
<proteinExistence type="predicted"/>
<dbReference type="OrthoDB" id="6157373at2759"/>
<feature type="region of interest" description="Disordered" evidence="2">
    <location>
        <begin position="640"/>
        <end position="682"/>
    </location>
</feature>
<dbReference type="GO" id="GO:0007005">
    <property type="term" value="P:mitochondrion organization"/>
    <property type="evidence" value="ECO:0007669"/>
    <property type="project" value="TreeGrafter"/>
</dbReference>
<feature type="compositionally biased region" description="Basic and acidic residues" evidence="2">
    <location>
        <begin position="712"/>
        <end position="809"/>
    </location>
</feature>